<dbReference type="GO" id="GO:0016020">
    <property type="term" value="C:membrane"/>
    <property type="evidence" value="ECO:0007669"/>
    <property type="project" value="UniProtKB-SubCell"/>
</dbReference>
<comment type="pathway">
    <text evidence="2">Quinol/quinone metabolism; menaquinone biosynthesis.</text>
</comment>
<feature type="transmembrane region" description="Helical" evidence="9">
    <location>
        <begin position="12"/>
        <end position="36"/>
    </location>
</feature>
<comment type="subcellular location">
    <subcellularLocation>
        <location evidence="1">Membrane</location>
        <topology evidence="1">Multi-pass membrane protein</topology>
    </subcellularLocation>
</comment>
<evidence type="ECO:0000256" key="9">
    <source>
        <dbReference type="SAM" id="Phobius"/>
    </source>
</evidence>
<feature type="transmembrane region" description="Helical" evidence="9">
    <location>
        <begin position="42"/>
        <end position="62"/>
    </location>
</feature>
<keyword evidence="4" id="KW-1003">Cell membrane</keyword>
<keyword evidence="3" id="KW-0474">Menaquinone biosynthesis</keyword>
<evidence type="ECO:0000256" key="5">
    <source>
        <dbReference type="ARBA" id="ARBA00022679"/>
    </source>
</evidence>
<feature type="transmembrane region" description="Helical" evidence="9">
    <location>
        <begin position="143"/>
        <end position="164"/>
    </location>
</feature>
<feature type="transmembrane region" description="Helical" evidence="9">
    <location>
        <begin position="208"/>
        <end position="230"/>
    </location>
</feature>
<sequence length="293" mass="32713">MMKKHSLKDWLIAVRPWSFPASAMPVIVTLAYLYWAYGVIEWANGLLALAGIVIFHASGNAWSDYFDFERGVDRVDTFGVKTLTSGQFMPLEIRNLAIGLMVPAVMVGLWLVVRTGLPLLWIGVCGALCSLLYPWLKYRAFGDFVIFVAYAILPTLGISYITMGKFLPDVWLIIVPVGLITVAILHANNTRDIGTDVRARISTLAMRLGVKTDIFLYMFEVLFPFLWIAACVALGYFPWWSLLTIVGILPAIANARTMLRLPKEGIGVISNLDEKTAKLQLLFSLLFTVTFLI</sequence>
<dbReference type="Gene3D" id="1.10.357.140">
    <property type="entry name" value="UbiA prenyltransferase"/>
    <property type="match status" value="1"/>
</dbReference>
<dbReference type="GO" id="GO:0009234">
    <property type="term" value="P:menaquinone biosynthetic process"/>
    <property type="evidence" value="ECO:0007669"/>
    <property type="project" value="UniProtKB-KW"/>
</dbReference>
<feature type="transmembrane region" description="Helical" evidence="9">
    <location>
        <begin position="119"/>
        <end position="136"/>
    </location>
</feature>
<dbReference type="InterPro" id="IPR044878">
    <property type="entry name" value="UbiA_sf"/>
</dbReference>
<keyword evidence="7 9" id="KW-1133">Transmembrane helix</keyword>
<evidence type="ECO:0000256" key="2">
    <source>
        <dbReference type="ARBA" id="ARBA00004863"/>
    </source>
</evidence>
<organism evidence="10 11">
    <name type="scientific">Bacteroides cellulosilyticus</name>
    <dbReference type="NCBI Taxonomy" id="246787"/>
    <lineage>
        <taxon>Bacteria</taxon>
        <taxon>Pseudomonadati</taxon>
        <taxon>Bacteroidota</taxon>
        <taxon>Bacteroidia</taxon>
        <taxon>Bacteroidales</taxon>
        <taxon>Bacteroidaceae</taxon>
        <taxon>Bacteroides</taxon>
    </lineage>
</organism>
<keyword evidence="8 9" id="KW-0472">Membrane</keyword>
<proteinExistence type="predicted"/>
<dbReference type="InterPro" id="IPR000537">
    <property type="entry name" value="UbiA_prenyltransferase"/>
</dbReference>
<evidence type="ECO:0000256" key="4">
    <source>
        <dbReference type="ARBA" id="ARBA00022475"/>
    </source>
</evidence>
<dbReference type="PANTHER" id="PTHR13929:SF0">
    <property type="entry name" value="UBIA PRENYLTRANSFERASE DOMAIN-CONTAINING PROTEIN 1"/>
    <property type="match status" value="1"/>
</dbReference>
<evidence type="ECO:0000256" key="7">
    <source>
        <dbReference type="ARBA" id="ARBA00022989"/>
    </source>
</evidence>
<accession>A0AAW6MA72</accession>
<evidence type="ECO:0000256" key="8">
    <source>
        <dbReference type="ARBA" id="ARBA00023136"/>
    </source>
</evidence>
<evidence type="ECO:0000256" key="6">
    <source>
        <dbReference type="ARBA" id="ARBA00022692"/>
    </source>
</evidence>
<gene>
    <name evidence="10" type="ORF">PZH42_20465</name>
</gene>
<dbReference type="PIRSF" id="PIRSF005355">
    <property type="entry name" value="UBIAD1"/>
    <property type="match status" value="1"/>
</dbReference>
<comment type="caution">
    <text evidence="10">The sequence shown here is derived from an EMBL/GenBank/DDBJ whole genome shotgun (WGS) entry which is preliminary data.</text>
</comment>
<evidence type="ECO:0000256" key="3">
    <source>
        <dbReference type="ARBA" id="ARBA00022428"/>
    </source>
</evidence>
<dbReference type="CDD" id="cd13962">
    <property type="entry name" value="PT_UbiA_UBIAD1"/>
    <property type="match status" value="1"/>
</dbReference>
<evidence type="ECO:0000313" key="11">
    <source>
        <dbReference type="Proteomes" id="UP001221924"/>
    </source>
</evidence>
<dbReference type="GO" id="GO:0004659">
    <property type="term" value="F:prenyltransferase activity"/>
    <property type="evidence" value="ECO:0007669"/>
    <property type="project" value="InterPro"/>
</dbReference>
<evidence type="ECO:0000256" key="1">
    <source>
        <dbReference type="ARBA" id="ARBA00004141"/>
    </source>
</evidence>
<dbReference type="AlphaFoldDB" id="A0AAW6MA72"/>
<protein>
    <submittedName>
        <fullName evidence="10">Prenyltransferase</fullName>
    </submittedName>
</protein>
<feature type="transmembrane region" description="Helical" evidence="9">
    <location>
        <begin position="170"/>
        <end position="187"/>
    </location>
</feature>
<dbReference type="Proteomes" id="UP001221924">
    <property type="component" value="Unassembled WGS sequence"/>
</dbReference>
<dbReference type="Pfam" id="PF01040">
    <property type="entry name" value="UbiA"/>
    <property type="match status" value="1"/>
</dbReference>
<reference evidence="10" key="1">
    <citation type="submission" date="2023-03" db="EMBL/GenBank/DDBJ databases">
        <title>DFI Biobank Strains.</title>
        <authorList>
            <person name="Mostad J."/>
            <person name="Paddock L."/>
            <person name="Medina S."/>
            <person name="Waligurski E."/>
            <person name="Barat B."/>
            <person name="Smith R."/>
            <person name="Burgo V."/>
            <person name="Metcalfe C."/>
            <person name="Woodson C."/>
            <person name="Sundararajan A."/>
            <person name="Ramaswamy R."/>
            <person name="Lin H."/>
            <person name="Pamer E.G."/>
        </authorList>
    </citation>
    <scope>NUCLEOTIDE SEQUENCE</scope>
    <source>
        <strain evidence="10">DFI.9.5</strain>
    </source>
</reference>
<dbReference type="InterPro" id="IPR026046">
    <property type="entry name" value="UBIAD1"/>
</dbReference>
<name>A0AAW6MA72_9BACE</name>
<evidence type="ECO:0000313" key="10">
    <source>
        <dbReference type="EMBL" id="MDE8696484.1"/>
    </source>
</evidence>
<dbReference type="EMBL" id="JARFID010000026">
    <property type="protein sequence ID" value="MDE8696484.1"/>
    <property type="molecule type" value="Genomic_DNA"/>
</dbReference>
<dbReference type="GO" id="GO:0042371">
    <property type="term" value="P:vitamin K biosynthetic process"/>
    <property type="evidence" value="ECO:0007669"/>
    <property type="project" value="TreeGrafter"/>
</dbReference>
<keyword evidence="6 9" id="KW-0812">Transmembrane</keyword>
<keyword evidence="5" id="KW-0808">Transferase</keyword>
<feature type="transmembrane region" description="Helical" evidence="9">
    <location>
        <begin position="96"/>
        <end position="113"/>
    </location>
</feature>
<dbReference type="PANTHER" id="PTHR13929">
    <property type="entry name" value="1,4-DIHYDROXY-2-NAPHTHOATE OCTAPRENYLTRANSFERASE"/>
    <property type="match status" value="1"/>
</dbReference>